<feature type="transmembrane region" description="Helical" evidence="7">
    <location>
        <begin position="179"/>
        <end position="200"/>
    </location>
</feature>
<evidence type="ECO:0000256" key="7">
    <source>
        <dbReference type="SAM" id="Phobius"/>
    </source>
</evidence>
<feature type="transmembrane region" description="Helical" evidence="7">
    <location>
        <begin position="212"/>
        <end position="233"/>
    </location>
</feature>
<evidence type="ECO:0000313" key="9">
    <source>
        <dbReference type="Proteomes" id="UP000659904"/>
    </source>
</evidence>
<evidence type="ECO:0000256" key="4">
    <source>
        <dbReference type="ARBA" id="ARBA00022989"/>
    </source>
</evidence>
<comment type="subcellular location">
    <subcellularLocation>
        <location evidence="1">Cell membrane</location>
        <topology evidence="1">Multi-pass membrane protein</topology>
    </subcellularLocation>
</comment>
<evidence type="ECO:0000256" key="2">
    <source>
        <dbReference type="ARBA" id="ARBA00022475"/>
    </source>
</evidence>
<protein>
    <recommendedName>
        <fullName evidence="10">Copper resistance protein D</fullName>
    </recommendedName>
</protein>
<proteinExistence type="predicted"/>
<gene>
    <name evidence="8" type="ORF">Cci01nite_04490</name>
</gene>
<feature type="transmembrane region" description="Helical" evidence="7">
    <location>
        <begin position="70"/>
        <end position="92"/>
    </location>
</feature>
<evidence type="ECO:0000256" key="3">
    <source>
        <dbReference type="ARBA" id="ARBA00022692"/>
    </source>
</evidence>
<evidence type="ECO:0000313" key="8">
    <source>
        <dbReference type="EMBL" id="GIF95355.1"/>
    </source>
</evidence>
<organism evidence="8 9">
    <name type="scientific">Catellatospora citrea</name>
    <dbReference type="NCBI Taxonomy" id="53366"/>
    <lineage>
        <taxon>Bacteria</taxon>
        <taxon>Bacillati</taxon>
        <taxon>Actinomycetota</taxon>
        <taxon>Actinomycetes</taxon>
        <taxon>Micromonosporales</taxon>
        <taxon>Micromonosporaceae</taxon>
        <taxon>Catellatospora</taxon>
    </lineage>
</organism>
<comment type="caution">
    <text evidence="8">The sequence shown here is derived from an EMBL/GenBank/DDBJ whole genome shotgun (WGS) entry which is preliminary data.</text>
</comment>
<dbReference type="Pfam" id="PF09678">
    <property type="entry name" value="Caa3_CtaG"/>
    <property type="match status" value="1"/>
</dbReference>
<feature type="transmembrane region" description="Helical" evidence="7">
    <location>
        <begin position="104"/>
        <end position="125"/>
    </location>
</feature>
<keyword evidence="3 7" id="KW-0812">Transmembrane</keyword>
<dbReference type="Proteomes" id="UP000659904">
    <property type="component" value="Unassembled WGS sequence"/>
</dbReference>
<dbReference type="GO" id="GO:0005886">
    <property type="term" value="C:plasma membrane"/>
    <property type="evidence" value="ECO:0007669"/>
    <property type="project" value="UniProtKB-SubCell"/>
</dbReference>
<evidence type="ECO:0000256" key="1">
    <source>
        <dbReference type="ARBA" id="ARBA00004651"/>
    </source>
</evidence>
<feature type="transmembrane region" description="Helical" evidence="7">
    <location>
        <begin position="264"/>
        <end position="285"/>
    </location>
</feature>
<evidence type="ECO:0000256" key="5">
    <source>
        <dbReference type="ARBA" id="ARBA00023136"/>
    </source>
</evidence>
<keyword evidence="4 7" id="KW-1133">Transmembrane helix</keyword>
<keyword evidence="9" id="KW-1185">Reference proteome</keyword>
<keyword evidence="5 7" id="KW-0472">Membrane</keyword>
<sequence>MVPPVDHFIALTSNIATLTAETPPFTVATLVTGARLDSWLAVGLLLAGALYLYGAHRLRMRGDRWPVGRTIAFLGPGLGTLALVTVSGIGGYDTTLLSVHMLQHMALSMVAPIFLALGAPVTLALRTLPARPRRTLLAALHSKVAAVLAFPLVAFGIFVANPFALYFTSLYEQTLRHEWLHEVMHAHFIATGCLFFWPLLGRDPLPGRWPYPARALLMLLSVPFHTVLGLTIMQQKTLLGGDWYPSLNLSWMDPWADQVTAGGVLWAGGELVSVTMLAVLVVQWIKQSRQEAARIDRQLDREEAAQAAIDSARAAGSAAGSAQADADGAPHDHEITSPLRMSA</sequence>
<feature type="transmembrane region" description="Helical" evidence="7">
    <location>
        <begin position="146"/>
        <end position="167"/>
    </location>
</feature>
<feature type="transmembrane region" description="Helical" evidence="7">
    <location>
        <begin position="39"/>
        <end position="58"/>
    </location>
</feature>
<dbReference type="InterPro" id="IPR019108">
    <property type="entry name" value="Caa3_assmbl_CtaG-rel"/>
</dbReference>
<keyword evidence="2" id="KW-1003">Cell membrane</keyword>
<accession>A0A8J3KDS9</accession>
<name>A0A8J3KDS9_9ACTN</name>
<evidence type="ECO:0000256" key="6">
    <source>
        <dbReference type="SAM" id="MobiDB-lite"/>
    </source>
</evidence>
<evidence type="ECO:0008006" key="10">
    <source>
        <dbReference type="Google" id="ProtNLM"/>
    </source>
</evidence>
<dbReference type="EMBL" id="BONH01000001">
    <property type="protein sequence ID" value="GIF95355.1"/>
    <property type="molecule type" value="Genomic_DNA"/>
</dbReference>
<feature type="region of interest" description="Disordered" evidence="6">
    <location>
        <begin position="308"/>
        <end position="343"/>
    </location>
</feature>
<feature type="compositionally biased region" description="Low complexity" evidence="6">
    <location>
        <begin position="308"/>
        <end position="327"/>
    </location>
</feature>
<dbReference type="AlphaFoldDB" id="A0A8J3KDS9"/>
<reference evidence="8 9" key="1">
    <citation type="submission" date="2021-01" db="EMBL/GenBank/DDBJ databases">
        <title>Whole genome shotgun sequence of Catellatospora citrea NBRC 14495.</title>
        <authorList>
            <person name="Komaki H."/>
            <person name="Tamura T."/>
        </authorList>
    </citation>
    <scope>NUCLEOTIDE SEQUENCE [LARGE SCALE GENOMIC DNA]</scope>
    <source>
        <strain evidence="8 9">NBRC 14495</strain>
    </source>
</reference>